<name>A0ABD3RRX9_9STRA</name>
<dbReference type="Proteomes" id="UP001530377">
    <property type="component" value="Unassembled WGS sequence"/>
</dbReference>
<keyword evidence="3" id="KW-1185">Reference proteome</keyword>
<comment type="caution">
    <text evidence="2">The sequence shown here is derived from an EMBL/GenBank/DDBJ whole genome shotgun (WGS) entry which is preliminary data.</text>
</comment>
<dbReference type="AlphaFoldDB" id="A0ABD3RRX9"/>
<evidence type="ECO:0000256" key="1">
    <source>
        <dbReference type="SAM" id="MobiDB-lite"/>
    </source>
</evidence>
<reference evidence="2 3" key="1">
    <citation type="submission" date="2024-10" db="EMBL/GenBank/DDBJ databases">
        <title>Updated reference genomes for cyclostephanoid diatoms.</title>
        <authorList>
            <person name="Roberts W.R."/>
            <person name="Alverson A.J."/>
        </authorList>
    </citation>
    <scope>NUCLEOTIDE SEQUENCE [LARGE SCALE GENOMIC DNA]</scope>
    <source>
        <strain evidence="2 3">AJA228-03</strain>
    </source>
</reference>
<protein>
    <submittedName>
        <fullName evidence="2">Uncharacterized protein</fullName>
    </submittedName>
</protein>
<sequence length="310" mass="33587">MPTKKDPRNEVGVIVHAVANKALSNHTNAIWKLSVDFEMPSDGAVVDLKRVVIHRQHCILGPVPAGKNPHCSVTFTDLIGDPNHAMKGPSTYLPNADARAVAASAAPAATTTTDDDDDNADDAAAPCVSLLPAPLVAAPANNEIKIVLPPPPAKTKTKRKRKKATLCDDASTATPPPTAAPAAKKSKATKNKRKASISVDLREHPVWVDQTNGKKHCVVAIVHEQKWVTGIAAVITGNVADEHTTIHKWCHKDLFGERIPPGNLEYNIMSPLQAFLHMMPPVQLMLMMELTNKRLVSSEKQEMTRQELLQ</sequence>
<feature type="region of interest" description="Disordered" evidence="1">
    <location>
        <begin position="147"/>
        <end position="196"/>
    </location>
</feature>
<organism evidence="2 3">
    <name type="scientific">Cyclostephanos tholiformis</name>
    <dbReference type="NCBI Taxonomy" id="382380"/>
    <lineage>
        <taxon>Eukaryota</taxon>
        <taxon>Sar</taxon>
        <taxon>Stramenopiles</taxon>
        <taxon>Ochrophyta</taxon>
        <taxon>Bacillariophyta</taxon>
        <taxon>Coscinodiscophyceae</taxon>
        <taxon>Thalassiosirophycidae</taxon>
        <taxon>Stephanodiscales</taxon>
        <taxon>Stephanodiscaceae</taxon>
        <taxon>Cyclostephanos</taxon>
    </lineage>
</organism>
<proteinExistence type="predicted"/>
<feature type="compositionally biased region" description="Basic residues" evidence="1">
    <location>
        <begin position="184"/>
        <end position="195"/>
    </location>
</feature>
<evidence type="ECO:0000313" key="3">
    <source>
        <dbReference type="Proteomes" id="UP001530377"/>
    </source>
</evidence>
<accession>A0ABD3RRX9</accession>
<dbReference type="EMBL" id="JALLPB020000199">
    <property type="protein sequence ID" value="KAL3815429.1"/>
    <property type="molecule type" value="Genomic_DNA"/>
</dbReference>
<evidence type="ECO:0000313" key="2">
    <source>
        <dbReference type="EMBL" id="KAL3815429.1"/>
    </source>
</evidence>
<gene>
    <name evidence="2" type="ORF">ACHAXA_009174</name>
</gene>
<feature type="compositionally biased region" description="Basic residues" evidence="1">
    <location>
        <begin position="155"/>
        <end position="164"/>
    </location>
</feature>